<sequence length="189" mass="21295">MVTLNVQTDLDVANSARGVIVGIGLHVEEPRHAEGQHQIILNQPPAYILVKLHRTKAKQLPGLDAGVIPIACTQKQFRITDSEGKTWTVTRNQVPITAAYAITDYRAQGQTLPYVIIDISTPPTGQITAFNAYVALSRSKGRDTIRLLRDFSYKLFTTHSSEYLRLEDERLDSLDRNTNMQYDRTRESL</sequence>
<evidence type="ECO:0000313" key="2">
    <source>
        <dbReference type="Proteomes" id="UP000076738"/>
    </source>
</evidence>
<reference evidence="1 2" key="1">
    <citation type="journal article" date="2016" name="Mol. Biol. Evol.">
        <title>Comparative Genomics of Early-Diverging Mushroom-Forming Fungi Provides Insights into the Origins of Lignocellulose Decay Capabilities.</title>
        <authorList>
            <person name="Nagy L.G."/>
            <person name="Riley R."/>
            <person name="Tritt A."/>
            <person name="Adam C."/>
            <person name="Daum C."/>
            <person name="Floudas D."/>
            <person name="Sun H."/>
            <person name="Yadav J.S."/>
            <person name="Pangilinan J."/>
            <person name="Larsson K.H."/>
            <person name="Matsuura K."/>
            <person name="Barry K."/>
            <person name="Labutti K."/>
            <person name="Kuo R."/>
            <person name="Ohm R.A."/>
            <person name="Bhattacharya S.S."/>
            <person name="Shirouzu T."/>
            <person name="Yoshinaga Y."/>
            <person name="Martin F.M."/>
            <person name="Grigoriev I.V."/>
            <person name="Hibbett D.S."/>
        </authorList>
    </citation>
    <scope>NUCLEOTIDE SEQUENCE [LARGE SCALE GENOMIC DNA]</scope>
    <source>
        <strain evidence="1 2">TUFC12733</strain>
    </source>
</reference>
<proteinExistence type="predicted"/>
<evidence type="ECO:0000313" key="1">
    <source>
        <dbReference type="EMBL" id="KZO91843.1"/>
    </source>
</evidence>
<organism evidence="1 2">
    <name type="scientific">Calocera viscosa (strain TUFC12733)</name>
    <dbReference type="NCBI Taxonomy" id="1330018"/>
    <lineage>
        <taxon>Eukaryota</taxon>
        <taxon>Fungi</taxon>
        <taxon>Dikarya</taxon>
        <taxon>Basidiomycota</taxon>
        <taxon>Agaricomycotina</taxon>
        <taxon>Dacrymycetes</taxon>
        <taxon>Dacrymycetales</taxon>
        <taxon>Dacrymycetaceae</taxon>
        <taxon>Calocera</taxon>
    </lineage>
</organism>
<dbReference type="AlphaFoldDB" id="A0A167HPD4"/>
<dbReference type="EMBL" id="KV417317">
    <property type="protein sequence ID" value="KZO91843.1"/>
    <property type="molecule type" value="Genomic_DNA"/>
</dbReference>
<accession>A0A167HPD4</accession>
<dbReference type="Gene3D" id="2.30.30.940">
    <property type="match status" value="1"/>
</dbReference>
<name>A0A167HPD4_CALVF</name>
<dbReference type="OrthoDB" id="2986975at2759"/>
<keyword evidence="2" id="KW-1185">Reference proteome</keyword>
<dbReference type="SUPFAM" id="SSF52540">
    <property type="entry name" value="P-loop containing nucleoside triphosphate hydrolases"/>
    <property type="match status" value="1"/>
</dbReference>
<dbReference type="Gene3D" id="3.40.50.300">
    <property type="entry name" value="P-loop containing nucleotide triphosphate hydrolases"/>
    <property type="match status" value="1"/>
</dbReference>
<gene>
    <name evidence="1" type="ORF">CALVIDRAFT_488490</name>
</gene>
<dbReference type="InterPro" id="IPR027417">
    <property type="entry name" value="P-loop_NTPase"/>
</dbReference>
<protein>
    <submittedName>
        <fullName evidence="1">Uncharacterized protein</fullName>
    </submittedName>
</protein>
<dbReference type="Proteomes" id="UP000076738">
    <property type="component" value="Unassembled WGS sequence"/>
</dbReference>